<dbReference type="PROSITE" id="PS50035">
    <property type="entry name" value="PLD"/>
    <property type="match status" value="2"/>
</dbReference>
<feature type="domain" description="PLD phosphodiesterase" evidence="2">
    <location>
        <begin position="1022"/>
        <end position="1049"/>
    </location>
</feature>
<dbReference type="GO" id="GO:0003824">
    <property type="term" value="F:catalytic activity"/>
    <property type="evidence" value="ECO:0007669"/>
    <property type="project" value="InterPro"/>
</dbReference>
<keyword evidence="4" id="KW-1185">Reference proteome</keyword>
<dbReference type="EMBL" id="CAJGYM010000028">
    <property type="protein sequence ID" value="CAD6192493.1"/>
    <property type="molecule type" value="Genomic_DNA"/>
</dbReference>
<accession>A0A8S1H983</accession>
<reference evidence="3" key="1">
    <citation type="submission" date="2020-10" db="EMBL/GenBank/DDBJ databases">
        <authorList>
            <person name="Kikuchi T."/>
        </authorList>
    </citation>
    <scope>NUCLEOTIDE SEQUENCE</scope>
    <source>
        <strain evidence="3">NKZ352</strain>
    </source>
</reference>
<sequence>MEADEYFTTYDALHDKKESTVRRQLSLPINECCGIMKIIWSQFDFMTGPEMKFLWEVTPSTNLSPANMSGEDCSVADAESLIDSNASNQSVNFEDIDDPLKTELTIFGGLDDSFLDSSFSNFNMESGDCHLKYLDEYMTESRTTCTTTSTKTLTNDDSRFFDSPDSSAKSLRDEGFDVACGLDPAPSYLNASSPCVATSPFMESADLQRLLAERYPEDERSFGCLRDEDRMFKDLCTDEIPNDDALKRSCVDSGVGVSTHSDLSALCRTPPAELEGRTTSNSIESATSNAFTRLENGRLRKCNDEKKRPSLLDGFFDFSETFLTDEQFVTKCVLAEQICSSSSPHSRCPVQHKLMISRARHLIISSYIFSAQMRDSNTITYAVSFLMPQERQHWYMERQQWFERIICDTVPKLKASLFAEDADDVLVRATSELTRVMSLLSALERFALVSVDRPLMVKNSLFTEKGTSLTENRLLARAISGCLQSQGHCVLIGSDPALLSRLMYTLAFFVPEDFQWCCLRPYRHKYNPYVRLQVVRRSELPTLVLNGTGSGWPICVIDIDRSAVCMSAPYNRHRLLRAKNDSRGVRLILEHAGVMSSSSAKSSKAPQLELSTCRVLECVSTFLKRMDQLPMEESVRRGFCAQLSLYVNNVAEAFITYVRDSSAPRDDEKECGTRSKRFSLSECRKALDLTQDAWFNAVLARADLLKPEIAEFVYMRQRESPDVIPPRMGSSVADSLPLPSGASVKKAPASKTLLYAVTAVVVALVLLVLFVNLLGRGDVEAEETFKNETQPFTNDESAESSEEEETETSTTIRTSTSSSSQLPTALPPIVFPPATLDNVTTIPRSSTTSRESTSPSSESSTKTPETTSFPTTDHTHVPPSSSTSSSSSSSEEDVVGECDPQCRIHVVETVPKFVKFGHFIHTLDTFRAWNQALSSARQEIDVFAFKMNLRGVDVHIDADNSTAKGKLIYESLVKKAGEGVKIKVIDCDPPLLPENNRDSLELQRHGLIERRGLEMNVINDGGGGVQHSKMFVVDRRHLYVGSSNFEWRTFTEKLEVGLMFDNCSCVAEEAAELFENVWDFMGGSGKLAKISFQSHRIGDAVVQLLASPPMYLSSLSSWDLPRLLNVIYNAESFVDIAVMHYFPSWIYFKDQEFFPQIDNAIRMSLSRGVAIRILVSADSDEFPQLMFTYLRSLEVLHNVADNRIIEIKCMRIRDGAPEFKQRRMHSKFIVTDTTTFIGSSNYVPEYFYRSSGTAVAVVEKSGRGKVNRAVRAIFERYWRSDYAKPLGSVAHGDPLPPFPLLPPLPILF</sequence>
<dbReference type="GO" id="GO:0006914">
    <property type="term" value="P:autophagy"/>
    <property type="evidence" value="ECO:0007669"/>
    <property type="project" value="TreeGrafter"/>
</dbReference>
<dbReference type="OrthoDB" id="10252077at2759"/>
<feature type="region of interest" description="Disordered" evidence="1">
    <location>
        <begin position="785"/>
        <end position="894"/>
    </location>
</feature>
<evidence type="ECO:0000313" key="4">
    <source>
        <dbReference type="Proteomes" id="UP000835052"/>
    </source>
</evidence>
<evidence type="ECO:0000313" key="3">
    <source>
        <dbReference type="EMBL" id="CAD6192493.1"/>
    </source>
</evidence>
<dbReference type="Pfam" id="PF13091">
    <property type="entry name" value="PLDc_2"/>
    <property type="match status" value="2"/>
</dbReference>
<dbReference type="CDD" id="cd09107">
    <property type="entry name" value="PLDc_vPLD3_4_5_like_2"/>
    <property type="match status" value="1"/>
</dbReference>
<dbReference type="Gene3D" id="3.30.870.10">
    <property type="entry name" value="Endonuclease Chain A"/>
    <property type="match status" value="2"/>
</dbReference>
<dbReference type="PANTHER" id="PTHR31855">
    <property type="entry name" value="GUANINE NUCLEOTIDE EXCHANGE C9ORF72"/>
    <property type="match status" value="1"/>
</dbReference>
<dbReference type="GO" id="GO:0005085">
    <property type="term" value="F:guanyl-nucleotide exchange factor activity"/>
    <property type="evidence" value="ECO:0007669"/>
    <property type="project" value="InterPro"/>
</dbReference>
<dbReference type="GO" id="GO:0005768">
    <property type="term" value="C:endosome"/>
    <property type="evidence" value="ECO:0007669"/>
    <property type="project" value="TreeGrafter"/>
</dbReference>
<dbReference type="InterPro" id="IPR027819">
    <property type="entry name" value="C9orf72"/>
</dbReference>
<dbReference type="CDD" id="cd09106">
    <property type="entry name" value="PLDc_vPLD3_4_5_like_1"/>
    <property type="match status" value="1"/>
</dbReference>
<dbReference type="InterPro" id="IPR001736">
    <property type="entry name" value="PLipase_D/transphosphatidylase"/>
</dbReference>
<feature type="domain" description="PLD phosphodiesterase" evidence="2">
    <location>
        <begin position="1220"/>
        <end position="1246"/>
    </location>
</feature>
<proteinExistence type="predicted"/>
<dbReference type="Pfam" id="PF15019">
    <property type="entry name" value="C9orf72-like"/>
    <property type="match status" value="1"/>
</dbReference>
<feature type="compositionally biased region" description="Acidic residues" evidence="1">
    <location>
        <begin position="796"/>
        <end position="807"/>
    </location>
</feature>
<dbReference type="PANTHER" id="PTHR31855:SF2">
    <property type="entry name" value="GUANINE NUCLEOTIDE EXCHANGE FACTOR C9ORF72"/>
    <property type="match status" value="1"/>
</dbReference>
<dbReference type="GO" id="GO:0005776">
    <property type="term" value="C:autophagosome"/>
    <property type="evidence" value="ECO:0007669"/>
    <property type="project" value="TreeGrafter"/>
</dbReference>
<feature type="compositionally biased region" description="Low complexity" evidence="1">
    <location>
        <begin position="840"/>
        <end position="872"/>
    </location>
</feature>
<dbReference type="Proteomes" id="UP000835052">
    <property type="component" value="Unassembled WGS sequence"/>
</dbReference>
<evidence type="ECO:0000256" key="1">
    <source>
        <dbReference type="SAM" id="MobiDB-lite"/>
    </source>
</evidence>
<protein>
    <recommendedName>
        <fullName evidence="2">PLD phosphodiesterase domain-containing protein</fullName>
    </recommendedName>
</protein>
<dbReference type="InterPro" id="IPR025202">
    <property type="entry name" value="PLD-like_dom"/>
</dbReference>
<comment type="caution">
    <text evidence="3">The sequence shown here is derived from an EMBL/GenBank/DDBJ whole genome shotgun (WGS) entry which is preliminary data.</text>
</comment>
<dbReference type="PROSITE" id="PS51835">
    <property type="entry name" value="DENN_C9ORF72"/>
    <property type="match status" value="1"/>
</dbReference>
<gene>
    <name evidence="3" type="ORF">CAUJ_LOCUS8412</name>
</gene>
<organism evidence="3 4">
    <name type="scientific">Caenorhabditis auriculariae</name>
    <dbReference type="NCBI Taxonomy" id="2777116"/>
    <lineage>
        <taxon>Eukaryota</taxon>
        <taxon>Metazoa</taxon>
        <taxon>Ecdysozoa</taxon>
        <taxon>Nematoda</taxon>
        <taxon>Chromadorea</taxon>
        <taxon>Rhabditida</taxon>
        <taxon>Rhabditina</taxon>
        <taxon>Rhabditomorpha</taxon>
        <taxon>Rhabditoidea</taxon>
        <taxon>Rhabditidae</taxon>
        <taxon>Peloderinae</taxon>
        <taxon>Caenorhabditis</taxon>
    </lineage>
</organism>
<dbReference type="GO" id="GO:0006897">
    <property type="term" value="P:endocytosis"/>
    <property type="evidence" value="ECO:0007669"/>
    <property type="project" value="TreeGrafter"/>
</dbReference>
<name>A0A8S1H983_9PELO</name>
<feature type="compositionally biased region" description="Low complexity" evidence="1">
    <location>
        <begin position="808"/>
        <end position="820"/>
    </location>
</feature>
<feature type="compositionally biased region" description="Low complexity" evidence="1">
    <location>
        <begin position="880"/>
        <end position="889"/>
    </location>
</feature>
<evidence type="ECO:0000259" key="2">
    <source>
        <dbReference type="PROSITE" id="PS50035"/>
    </source>
</evidence>
<dbReference type="SMART" id="SM00155">
    <property type="entry name" value="PLDc"/>
    <property type="match status" value="2"/>
</dbReference>
<dbReference type="SUPFAM" id="SSF56024">
    <property type="entry name" value="Phospholipase D/nuclease"/>
    <property type="match status" value="2"/>
</dbReference>